<dbReference type="STRING" id="356882.A0A423W260"/>
<dbReference type="InterPro" id="IPR057739">
    <property type="entry name" value="Glyco_hydro_29_N"/>
</dbReference>
<evidence type="ECO:0000256" key="4">
    <source>
        <dbReference type="ARBA" id="ARBA00022801"/>
    </source>
</evidence>
<dbReference type="AlphaFoldDB" id="A0A423W260"/>
<name>A0A423W260_9PEZI</name>
<dbReference type="SMART" id="SM00812">
    <property type="entry name" value="Alpha_L_fucos"/>
    <property type="match status" value="1"/>
</dbReference>
<dbReference type="InterPro" id="IPR000933">
    <property type="entry name" value="Glyco_hydro_29"/>
</dbReference>
<evidence type="ECO:0000256" key="6">
    <source>
        <dbReference type="SAM" id="SignalP"/>
    </source>
</evidence>
<dbReference type="EMBL" id="LKEA01000029">
    <property type="protein sequence ID" value="ROV97404.1"/>
    <property type="molecule type" value="Genomic_DNA"/>
</dbReference>
<accession>A0A423W260</accession>
<proteinExistence type="inferred from homology"/>
<reference evidence="8 9" key="1">
    <citation type="submission" date="2015-09" db="EMBL/GenBank/DDBJ databases">
        <title>Host preference determinants of Valsa canker pathogens revealed by comparative genomics.</title>
        <authorList>
            <person name="Yin Z."/>
            <person name="Huang L."/>
        </authorList>
    </citation>
    <scope>NUCLEOTIDE SEQUENCE [LARGE SCALE GENOMIC DNA]</scope>
    <source>
        <strain evidence="8 9">03-1</strain>
    </source>
</reference>
<evidence type="ECO:0000256" key="3">
    <source>
        <dbReference type="ARBA" id="ARBA00022729"/>
    </source>
</evidence>
<dbReference type="EC" id="3.2.1.51" evidence="2"/>
<evidence type="ECO:0000256" key="2">
    <source>
        <dbReference type="ARBA" id="ARBA00012662"/>
    </source>
</evidence>
<keyword evidence="5" id="KW-0326">Glycosidase</keyword>
<evidence type="ECO:0000256" key="5">
    <source>
        <dbReference type="ARBA" id="ARBA00023295"/>
    </source>
</evidence>
<dbReference type="PANTHER" id="PTHR10030">
    <property type="entry name" value="ALPHA-L-FUCOSIDASE"/>
    <property type="match status" value="1"/>
</dbReference>
<keyword evidence="4" id="KW-0378">Hydrolase</keyword>
<feature type="chain" id="PRO_5019464172" description="alpha-L-fucosidase" evidence="6">
    <location>
        <begin position="22"/>
        <end position="258"/>
    </location>
</feature>
<dbReference type="Gene3D" id="3.20.20.80">
    <property type="entry name" value="Glycosidases"/>
    <property type="match status" value="1"/>
</dbReference>
<dbReference type="GO" id="GO:0016139">
    <property type="term" value="P:glycoside catabolic process"/>
    <property type="evidence" value="ECO:0007669"/>
    <property type="project" value="TreeGrafter"/>
</dbReference>
<comment type="caution">
    <text evidence="8">The sequence shown here is derived from an EMBL/GenBank/DDBJ whole genome shotgun (WGS) entry which is preliminary data.</text>
</comment>
<dbReference type="Proteomes" id="UP000283895">
    <property type="component" value="Unassembled WGS sequence"/>
</dbReference>
<comment type="similarity">
    <text evidence="1">Belongs to the glycosyl hydrolase 29 family.</text>
</comment>
<dbReference type="OrthoDB" id="6039950at2759"/>
<dbReference type="PANTHER" id="PTHR10030:SF37">
    <property type="entry name" value="ALPHA-L-FUCOSIDASE-RELATED"/>
    <property type="match status" value="1"/>
</dbReference>
<dbReference type="Pfam" id="PF01120">
    <property type="entry name" value="Alpha_L_fucos"/>
    <property type="match status" value="1"/>
</dbReference>
<feature type="domain" description="Glycoside hydrolase family 29 N-terminal" evidence="7">
    <location>
        <begin position="100"/>
        <end position="246"/>
    </location>
</feature>
<dbReference type="GO" id="GO:0006004">
    <property type="term" value="P:fucose metabolic process"/>
    <property type="evidence" value="ECO:0007669"/>
    <property type="project" value="TreeGrafter"/>
</dbReference>
<dbReference type="InterPro" id="IPR017853">
    <property type="entry name" value="GH"/>
</dbReference>
<dbReference type="GO" id="GO:0004560">
    <property type="term" value="F:alpha-L-fucosidase activity"/>
    <property type="evidence" value="ECO:0007669"/>
    <property type="project" value="UniProtKB-EC"/>
</dbReference>
<dbReference type="SUPFAM" id="SSF51445">
    <property type="entry name" value="(Trans)glycosidases"/>
    <property type="match status" value="1"/>
</dbReference>
<protein>
    <recommendedName>
        <fullName evidence="2">alpha-L-fucosidase</fullName>
        <ecNumber evidence="2">3.2.1.51</ecNumber>
    </recommendedName>
</protein>
<feature type="signal peptide" evidence="6">
    <location>
        <begin position="1"/>
        <end position="21"/>
    </location>
</feature>
<evidence type="ECO:0000313" key="8">
    <source>
        <dbReference type="EMBL" id="ROV97404.1"/>
    </source>
</evidence>
<keyword evidence="3 6" id="KW-0732">Signal</keyword>
<keyword evidence="9" id="KW-1185">Reference proteome</keyword>
<sequence>MAKARMVDICLVSCFVTVTLAMATHFHHTSFRHGAHQSLNGTYPKYRISPLDGSTIALPTQDQLDFQDKEMGILIHFNIATYINIDGCNGVPGLVPDPGTFNPTILNTDQWMDSITASGAKYATLVAKHNCGFTTWPSTIDFETRDNTTSPYNYTVAYSPVNGTDVVNLFSNSAEKYGIGHGFYYSTVVNNFLNVQNSLVNDTWSPGEIRITNDTYDEIVIAQLTELWTNYGTLTELWFDGGYSASQMEKIEELLQRY</sequence>
<gene>
    <name evidence="8" type="ORF">VMCG_06945</name>
</gene>
<evidence type="ECO:0000259" key="7">
    <source>
        <dbReference type="Pfam" id="PF01120"/>
    </source>
</evidence>
<evidence type="ECO:0000313" key="9">
    <source>
        <dbReference type="Proteomes" id="UP000283895"/>
    </source>
</evidence>
<organism evidence="8 9">
    <name type="scientific">Cytospora schulzeri</name>
    <dbReference type="NCBI Taxonomy" id="448051"/>
    <lineage>
        <taxon>Eukaryota</taxon>
        <taxon>Fungi</taxon>
        <taxon>Dikarya</taxon>
        <taxon>Ascomycota</taxon>
        <taxon>Pezizomycotina</taxon>
        <taxon>Sordariomycetes</taxon>
        <taxon>Sordariomycetidae</taxon>
        <taxon>Diaporthales</taxon>
        <taxon>Cytosporaceae</taxon>
        <taxon>Cytospora</taxon>
    </lineage>
</organism>
<evidence type="ECO:0000256" key="1">
    <source>
        <dbReference type="ARBA" id="ARBA00007951"/>
    </source>
</evidence>